<organism evidence="5 6">
    <name type="scientific">Gracilibacillus caseinilyticus</name>
    <dbReference type="NCBI Taxonomy" id="2932256"/>
    <lineage>
        <taxon>Bacteria</taxon>
        <taxon>Bacillati</taxon>
        <taxon>Bacillota</taxon>
        <taxon>Bacilli</taxon>
        <taxon>Bacillales</taxon>
        <taxon>Bacillaceae</taxon>
        <taxon>Gracilibacillus</taxon>
    </lineage>
</organism>
<name>A0ABY4EZE3_9BACI</name>
<dbReference type="EC" id="3.4.19.13" evidence="4"/>
<comment type="subunit">
    <text evidence="4">This enzyme consists of two polypeptide chains, which are synthesized in precursor form from a single polypeptide.</text>
</comment>
<dbReference type="PANTHER" id="PTHR43881:SF1">
    <property type="entry name" value="GAMMA-GLUTAMYLTRANSPEPTIDASE (AFU_ORTHOLOGUE AFUA_4G13580)"/>
    <property type="match status" value="1"/>
</dbReference>
<reference evidence="5 6" key="1">
    <citation type="submission" date="2022-04" db="EMBL/GenBank/DDBJ databases">
        <title>Gracilibacillus sp. isolated from saltern.</title>
        <authorList>
            <person name="Won M."/>
            <person name="Lee C.-M."/>
            <person name="Woen H.-Y."/>
            <person name="Kwon S.-W."/>
        </authorList>
    </citation>
    <scope>NUCLEOTIDE SEQUENCE [LARGE SCALE GENOMIC DNA]</scope>
    <source>
        <strain evidence="5 6">SSWR10-1</strain>
    </source>
</reference>
<dbReference type="Gene3D" id="3.60.20.40">
    <property type="match status" value="1"/>
</dbReference>
<evidence type="ECO:0000256" key="3">
    <source>
        <dbReference type="ARBA" id="ARBA00047417"/>
    </source>
</evidence>
<dbReference type="GO" id="GO:0103068">
    <property type="term" value="F:leukotriene C4 gamma-glutamyl transferase activity"/>
    <property type="evidence" value="ECO:0007669"/>
    <property type="project" value="UniProtKB-EC"/>
</dbReference>
<dbReference type="NCBIfam" id="TIGR00066">
    <property type="entry name" value="g_glut_trans"/>
    <property type="match status" value="1"/>
</dbReference>
<comment type="pathway">
    <text evidence="4">Sulfur metabolism; glutathione metabolism.</text>
</comment>
<dbReference type="EMBL" id="CP095072">
    <property type="protein sequence ID" value="UOQ49233.1"/>
    <property type="molecule type" value="Genomic_DNA"/>
</dbReference>
<evidence type="ECO:0000313" key="6">
    <source>
        <dbReference type="Proteomes" id="UP000831782"/>
    </source>
</evidence>
<dbReference type="Gene3D" id="1.10.246.130">
    <property type="match status" value="1"/>
</dbReference>
<dbReference type="Pfam" id="PF01019">
    <property type="entry name" value="G_glu_transpept"/>
    <property type="match status" value="1"/>
</dbReference>
<dbReference type="PRINTS" id="PR01210">
    <property type="entry name" value="GGTRANSPTASE"/>
</dbReference>
<comment type="catalytic activity">
    <reaction evidence="1 4">
        <text>an S-substituted glutathione + H2O = an S-substituted L-cysteinylglycine + L-glutamate</text>
        <dbReference type="Rhea" id="RHEA:59468"/>
        <dbReference type="ChEBI" id="CHEBI:15377"/>
        <dbReference type="ChEBI" id="CHEBI:29985"/>
        <dbReference type="ChEBI" id="CHEBI:90779"/>
        <dbReference type="ChEBI" id="CHEBI:143103"/>
        <dbReference type="EC" id="3.4.19.13"/>
    </reaction>
</comment>
<keyword evidence="4 5" id="KW-0012">Acyltransferase</keyword>
<sequence length="539" mass="60003">MKANRPTVMARNGAVTSPHYLASQTGMKILQKGGNAIHAAISVAATLGVVYPHMNGIGGDNFWLIYNAEEQQLKGLNASGRAGNRASREAYRQLGYQQIPERGYLAANTVPGALSGWVEAYDYAEATTKQSMEWSDLLVDAIDYAGNGYPVTNSQIKMAVPFLEEDRQEDDPFYQIYVKPLVDQIKQGNLFYQKDLANTLQQVAKDKGHSFYHGDLAAKVVRASQMEQGLLTMEDFASHRADWVEPISVDYRDCRAYNLPPNTQGIASLSILNILNQIDLSTINDQEAAYYHTIVEATKLAFRDRDKWVTDPAYTNPPVESLLSTEYGKELAEKISNEESLLFEKQLDPRGDTVWFGVVDQWGNAVSVIQSIYHEYGAAVVPEDTGIILQNRGSFFTLDQHAVNRLQPNKRTFHTLNPAMLFKNDRPFLIYGTMGGEGQPQTQAALVTRMIDYGYSVQAAIEAPRWLFGRTWGATSNSLKLENRITETIRKQLFDNGHDIEVVEAYSDLMGHAGAIKINENNVKHAGSDPRSDGLALGY</sequence>
<keyword evidence="4 5" id="KW-0808">Transferase</keyword>
<dbReference type="InterPro" id="IPR043137">
    <property type="entry name" value="GGT_ssub_C"/>
</dbReference>
<evidence type="ECO:0000256" key="2">
    <source>
        <dbReference type="ARBA" id="ARBA00001089"/>
    </source>
</evidence>
<comment type="catalytic activity">
    <reaction evidence="3 4">
        <text>an N-terminal (5-L-glutamyl)-[peptide] + an alpha-amino acid = 5-L-glutamyl amino acid + an N-terminal L-alpha-aminoacyl-[peptide]</text>
        <dbReference type="Rhea" id="RHEA:23904"/>
        <dbReference type="Rhea" id="RHEA-COMP:9780"/>
        <dbReference type="Rhea" id="RHEA-COMP:9795"/>
        <dbReference type="ChEBI" id="CHEBI:77644"/>
        <dbReference type="ChEBI" id="CHEBI:78597"/>
        <dbReference type="ChEBI" id="CHEBI:78599"/>
        <dbReference type="ChEBI" id="CHEBI:78608"/>
        <dbReference type="EC" id="2.3.2.2"/>
    </reaction>
</comment>
<comment type="similarity">
    <text evidence="4">Belongs to the gamma-glutamyltransferase family.</text>
</comment>
<dbReference type="EC" id="2.3.2.2" evidence="4"/>
<accession>A0ABY4EZE3</accession>
<dbReference type="InterPro" id="IPR029055">
    <property type="entry name" value="Ntn_hydrolases_N"/>
</dbReference>
<dbReference type="InterPro" id="IPR043138">
    <property type="entry name" value="GGT_lsub"/>
</dbReference>
<keyword evidence="4" id="KW-0865">Zymogen</keyword>
<dbReference type="Proteomes" id="UP000831782">
    <property type="component" value="Chromosome"/>
</dbReference>
<evidence type="ECO:0000313" key="5">
    <source>
        <dbReference type="EMBL" id="UOQ49233.1"/>
    </source>
</evidence>
<dbReference type="InterPro" id="IPR000101">
    <property type="entry name" value="GGT_peptidase"/>
</dbReference>
<dbReference type="InterPro" id="IPR052896">
    <property type="entry name" value="GGT-like_enzyme"/>
</dbReference>
<keyword evidence="4" id="KW-0317">Glutathione biosynthesis</keyword>
<gene>
    <name evidence="5" type="primary">ggt</name>
    <name evidence="5" type="ORF">MUN88_03660</name>
</gene>
<dbReference type="SUPFAM" id="SSF56235">
    <property type="entry name" value="N-terminal nucleophile aminohydrolases (Ntn hydrolases)"/>
    <property type="match status" value="1"/>
</dbReference>
<comment type="catalytic activity">
    <reaction evidence="2 4">
        <text>glutathione + H2O = L-cysteinylglycine + L-glutamate</text>
        <dbReference type="Rhea" id="RHEA:28807"/>
        <dbReference type="ChEBI" id="CHEBI:15377"/>
        <dbReference type="ChEBI" id="CHEBI:29985"/>
        <dbReference type="ChEBI" id="CHEBI:57925"/>
        <dbReference type="ChEBI" id="CHEBI:61694"/>
        <dbReference type="EC" id="3.4.19.13"/>
    </reaction>
</comment>
<keyword evidence="6" id="KW-1185">Reference proteome</keyword>
<dbReference type="RefSeq" id="WP_244720973.1">
    <property type="nucleotide sequence ID" value="NZ_CP095072.1"/>
</dbReference>
<evidence type="ECO:0000256" key="4">
    <source>
        <dbReference type="RuleBase" id="RU368036"/>
    </source>
</evidence>
<proteinExistence type="inferred from homology"/>
<evidence type="ECO:0000256" key="1">
    <source>
        <dbReference type="ARBA" id="ARBA00001049"/>
    </source>
</evidence>
<comment type="PTM">
    <text evidence="4">Cleaved by autocatalysis into a large and a small subunit.</text>
</comment>
<keyword evidence="4" id="KW-0378">Hydrolase</keyword>
<dbReference type="PANTHER" id="PTHR43881">
    <property type="entry name" value="GAMMA-GLUTAMYLTRANSPEPTIDASE (AFU_ORTHOLOGUE AFUA_4G13580)"/>
    <property type="match status" value="1"/>
</dbReference>
<protein>
    <recommendedName>
        <fullName evidence="4">Glutathione hydrolase proenzyme</fullName>
        <ecNumber evidence="4">2.3.2.2</ecNumber>
        <ecNumber evidence="4">3.4.19.13</ecNumber>
    </recommendedName>
    <component>
        <recommendedName>
            <fullName evidence="4">Glutathione hydrolase large chain</fullName>
        </recommendedName>
    </component>
    <component>
        <recommendedName>
            <fullName evidence="4">Glutathione hydrolase small chain</fullName>
        </recommendedName>
    </component>
</protein>